<dbReference type="eggNOG" id="COG0438">
    <property type="taxonomic scope" value="Bacteria"/>
</dbReference>
<name>D7N9E3_9BACT</name>
<evidence type="ECO:0000313" key="2">
    <source>
        <dbReference type="Proteomes" id="UP000003805"/>
    </source>
</evidence>
<organism evidence="1 2">
    <name type="scientific">Segatella oris C735</name>
    <dbReference type="NCBI Taxonomy" id="563008"/>
    <lineage>
        <taxon>Bacteria</taxon>
        <taxon>Pseudomonadati</taxon>
        <taxon>Bacteroidota</taxon>
        <taxon>Bacteroidia</taxon>
        <taxon>Bacteroidales</taxon>
        <taxon>Prevotellaceae</taxon>
        <taxon>Segatella</taxon>
    </lineage>
</organism>
<dbReference type="EMBL" id="GL349564">
    <property type="protein sequence ID" value="EFI49550.1"/>
    <property type="molecule type" value="Genomic_DNA"/>
</dbReference>
<proteinExistence type="predicted"/>
<dbReference type="AlphaFoldDB" id="D7N9E3"/>
<reference evidence="1" key="1">
    <citation type="submission" date="2010-02" db="EMBL/GenBank/DDBJ databases">
        <title>The Genome Sequence of Prevotella oris strain C735.</title>
        <authorList>
            <consortium name="The Broad Institute Genome Sequencing Platform"/>
            <person name="Ward D."/>
            <person name="Feldgarden M."/>
            <person name="Earl A."/>
            <person name="Young S.K."/>
            <person name="Zeng Q."/>
            <person name="Koehrsen M."/>
            <person name="Alvarado L."/>
            <person name="Berlin A."/>
            <person name="Bochicchio J."/>
            <person name="Borenstein D."/>
            <person name="Chapman S.B."/>
            <person name="Chen Z."/>
            <person name="Engels R."/>
            <person name="Freedman E."/>
            <person name="Gellesch M."/>
            <person name="Goldberg J."/>
            <person name="Griggs A."/>
            <person name="Gujja S."/>
            <person name="Heilman E."/>
            <person name="Heiman D."/>
            <person name="Hepburn T."/>
            <person name="Howarth C."/>
            <person name="Jen D."/>
            <person name="Larson L."/>
            <person name="Mehta T."/>
            <person name="Park D."/>
            <person name="Pearson M."/>
            <person name="Roberts A."/>
            <person name="Saif S."/>
            <person name="Shea T."/>
            <person name="Shenoy N."/>
            <person name="Sisk P."/>
            <person name="Stolte C."/>
            <person name="Sykes S."/>
            <person name="Thomson T."/>
            <person name="Walk T."/>
            <person name="White J."/>
            <person name="Yandava C."/>
            <person name="Sibley C.D."/>
            <person name="Field T.R."/>
            <person name="Grinwis M."/>
            <person name="Eshaghurshan C.S."/>
            <person name="Surette M.G."/>
            <person name="Haas B."/>
            <person name="Nusbaum C."/>
            <person name="Birren B."/>
        </authorList>
    </citation>
    <scope>NUCLEOTIDE SEQUENCE [LARGE SCALE GENOMIC DNA]</scope>
    <source>
        <strain evidence="1">C735</strain>
    </source>
</reference>
<dbReference type="SUPFAM" id="SSF53756">
    <property type="entry name" value="UDP-Glycosyltransferase/glycogen phosphorylase"/>
    <property type="match status" value="1"/>
</dbReference>
<evidence type="ECO:0000313" key="1">
    <source>
        <dbReference type="EMBL" id="EFI49550.1"/>
    </source>
</evidence>
<dbReference type="Proteomes" id="UP000003805">
    <property type="component" value="Miscellaneous, Scaffold supercont1.1"/>
</dbReference>
<dbReference type="Gene3D" id="3.40.50.2000">
    <property type="entry name" value="Glycogen Phosphorylase B"/>
    <property type="match status" value="2"/>
</dbReference>
<evidence type="ECO:0008006" key="3">
    <source>
        <dbReference type="Google" id="ProtNLM"/>
    </source>
</evidence>
<gene>
    <name evidence="1" type="ORF">HMPREF0665_00267</name>
</gene>
<dbReference type="RefSeq" id="WP_004376325.1">
    <property type="nucleotide sequence ID" value="NZ_GL349564.1"/>
</dbReference>
<keyword evidence="2" id="KW-1185">Reference proteome</keyword>
<sequence length="364" mass="42597">MKILLLGEYSNVHATLAQGLRKLGHEVTVVSNGDFWKNYPRDIDVSRPKGRLGGVRLYTRLLFLLPKLRGYDIVQLINPMFFELKAERLRFFYNYLRKHNRHTVLGAFGMDYYWVHECITRFPLRYSDFNIGKSIREDQESQRYIKDWIGTPKAELCQYIAKDCDHIVAGLYEYWACYHPVFPEKTSFCPFPIVPLHRFPRPFEGKLHLFIGINKERSAYKGTDIMLKAAQKIAQEYPEKVVLKIAESIPFADYVKMMEGCDAILDQLYSYTPSMNSLEAMNRGLICIGGGEPENYEILGETELQPIMNVQPNEDSVYHVLKQLVLHPERIDTLKRESIAYIERHHDYVNIARRYIGIYEQIHD</sequence>
<accession>D7N9E3</accession>
<dbReference type="HOGENOM" id="CLU_055801_0_0_10"/>
<protein>
    <recommendedName>
        <fullName evidence="3">Glycosyltransferase</fullName>
    </recommendedName>
</protein>